<dbReference type="CDD" id="cd00090">
    <property type="entry name" value="HTH_ARSR"/>
    <property type="match status" value="1"/>
</dbReference>
<dbReference type="GO" id="GO:0003677">
    <property type="term" value="F:DNA binding"/>
    <property type="evidence" value="ECO:0007669"/>
    <property type="project" value="UniProtKB-KW"/>
</dbReference>
<proteinExistence type="predicted"/>
<dbReference type="NCBIfam" id="NF033788">
    <property type="entry name" value="HTH_metalloreg"/>
    <property type="match status" value="1"/>
</dbReference>
<keyword evidence="1" id="KW-0805">Transcription regulation</keyword>
<keyword evidence="6" id="KW-1185">Reference proteome</keyword>
<dbReference type="SUPFAM" id="SSF46785">
    <property type="entry name" value="Winged helix' DNA-binding domain"/>
    <property type="match status" value="1"/>
</dbReference>
<evidence type="ECO:0000313" key="5">
    <source>
        <dbReference type="EMBL" id="QBB71751.1"/>
    </source>
</evidence>
<evidence type="ECO:0000256" key="3">
    <source>
        <dbReference type="ARBA" id="ARBA00023163"/>
    </source>
</evidence>
<dbReference type="SMART" id="SM00418">
    <property type="entry name" value="HTH_ARSR"/>
    <property type="match status" value="1"/>
</dbReference>
<dbReference type="Proteomes" id="UP000291562">
    <property type="component" value="Chromosome"/>
</dbReference>
<dbReference type="KEGG" id="xbc:ELE36_16090"/>
<dbReference type="InterPro" id="IPR001845">
    <property type="entry name" value="HTH_ArsR_DNA-bd_dom"/>
</dbReference>
<dbReference type="PANTHER" id="PTHR33154">
    <property type="entry name" value="TRANSCRIPTIONAL REGULATOR, ARSR FAMILY"/>
    <property type="match status" value="1"/>
</dbReference>
<evidence type="ECO:0000313" key="6">
    <source>
        <dbReference type="Proteomes" id="UP000291562"/>
    </source>
</evidence>
<dbReference type="Gene3D" id="1.10.10.10">
    <property type="entry name" value="Winged helix-like DNA-binding domain superfamily/Winged helix DNA-binding domain"/>
    <property type="match status" value="1"/>
</dbReference>
<sequence length="118" mass="12864">MKNVSAQTAAVHNRALQKSAPIFAALGDATRLRLVAVLCAGGAMSITQLTDGTDITRQAVTKHLHVLADAGLVHNTKLGRERLWEFEPTRVDEARRALETIAQQWNLALLKLKLAVES</sequence>
<dbReference type="OrthoDB" id="46768at2"/>
<dbReference type="PROSITE" id="PS50987">
    <property type="entry name" value="HTH_ARSR_2"/>
    <property type="match status" value="1"/>
</dbReference>
<reference evidence="5 6" key="1">
    <citation type="submission" date="2019-01" db="EMBL/GenBank/DDBJ databases">
        <title>Pseudolysobacter antarctica gen. nov., sp. nov., isolated from Fildes Peninsula, Antarctica.</title>
        <authorList>
            <person name="Wei Z."/>
            <person name="Peng F."/>
        </authorList>
    </citation>
    <scope>NUCLEOTIDE SEQUENCE [LARGE SCALE GENOMIC DNA]</scope>
    <source>
        <strain evidence="5 6">AQ6-296</strain>
    </source>
</reference>
<dbReference type="Pfam" id="PF12840">
    <property type="entry name" value="HTH_20"/>
    <property type="match status" value="1"/>
</dbReference>
<dbReference type="InterPro" id="IPR011991">
    <property type="entry name" value="ArsR-like_HTH"/>
</dbReference>
<dbReference type="EMBL" id="CP035704">
    <property type="protein sequence ID" value="QBB71751.1"/>
    <property type="molecule type" value="Genomic_DNA"/>
</dbReference>
<dbReference type="RefSeq" id="WP_129835068.1">
    <property type="nucleotide sequence ID" value="NZ_CP035704.1"/>
</dbReference>
<accession>A0A411HMP0</accession>
<dbReference type="GO" id="GO:0003700">
    <property type="term" value="F:DNA-binding transcription factor activity"/>
    <property type="evidence" value="ECO:0007669"/>
    <property type="project" value="InterPro"/>
</dbReference>
<dbReference type="PANTHER" id="PTHR33154:SF33">
    <property type="entry name" value="TRANSCRIPTIONAL REPRESSOR SDPR"/>
    <property type="match status" value="1"/>
</dbReference>
<keyword evidence="2" id="KW-0238">DNA-binding</keyword>
<keyword evidence="3" id="KW-0804">Transcription</keyword>
<protein>
    <submittedName>
        <fullName evidence="5">ArsR family transcriptional regulator</fullName>
    </submittedName>
</protein>
<dbReference type="InterPro" id="IPR036388">
    <property type="entry name" value="WH-like_DNA-bd_sf"/>
</dbReference>
<gene>
    <name evidence="5" type="ORF">ELE36_16090</name>
</gene>
<name>A0A411HMP0_9GAMM</name>
<evidence type="ECO:0000259" key="4">
    <source>
        <dbReference type="PROSITE" id="PS50987"/>
    </source>
</evidence>
<organism evidence="5 6">
    <name type="scientific">Pseudolysobacter antarcticus</name>
    <dbReference type="NCBI Taxonomy" id="2511995"/>
    <lineage>
        <taxon>Bacteria</taxon>
        <taxon>Pseudomonadati</taxon>
        <taxon>Pseudomonadota</taxon>
        <taxon>Gammaproteobacteria</taxon>
        <taxon>Lysobacterales</taxon>
        <taxon>Rhodanobacteraceae</taxon>
        <taxon>Pseudolysobacter</taxon>
    </lineage>
</organism>
<dbReference type="InterPro" id="IPR036390">
    <property type="entry name" value="WH_DNA-bd_sf"/>
</dbReference>
<evidence type="ECO:0000256" key="2">
    <source>
        <dbReference type="ARBA" id="ARBA00023125"/>
    </source>
</evidence>
<feature type="domain" description="HTH arsR-type" evidence="4">
    <location>
        <begin position="11"/>
        <end position="106"/>
    </location>
</feature>
<dbReference type="AlphaFoldDB" id="A0A411HMP0"/>
<evidence type="ECO:0000256" key="1">
    <source>
        <dbReference type="ARBA" id="ARBA00023015"/>
    </source>
</evidence>
<dbReference type="PRINTS" id="PR00778">
    <property type="entry name" value="HTHARSR"/>
</dbReference>
<dbReference type="InterPro" id="IPR051081">
    <property type="entry name" value="HTH_MetalResp_TranReg"/>
</dbReference>